<evidence type="ECO:0000313" key="3">
    <source>
        <dbReference type="Proteomes" id="UP000244450"/>
    </source>
</evidence>
<dbReference type="AlphaFoldDB" id="A0A2T7BLQ9"/>
<proteinExistence type="predicted"/>
<dbReference type="EMBL" id="QCYK01000001">
    <property type="protein sequence ID" value="PUZ28617.1"/>
    <property type="molecule type" value="Genomic_DNA"/>
</dbReference>
<dbReference type="Proteomes" id="UP000244450">
    <property type="component" value="Unassembled WGS sequence"/>
</dbReference>
<sequence>MSLFYHILEDTQHLLTEKGFDETSLNSPDKPGWLFQQLRNQLSLALRESLAYKEPVAFQLRATGFFNEDRDIVLFNLHFLFDAGAGTLAIPQLEMHYNKRTLSLKLQDPSGLPHSSQAVSLFAKPQLLQRPVKAKAPVGKSSASQTINRSKKP</sequence>
<name>A0A2T7BLQ9_9BACT</name>
<gene>
    <name evidence="2" type="ORF">DCC81_03800</name>
</gene>
<feature type="region of interest" description="Disordered" evidence="1">
    <location>
        <begin position="132"/>
        <end position="153"/>
    </location>
</feature>
<evidence type="ECO:0000256" key="1">
    <source>
        <dbReference type="SAM" id="MobiDB-lite"/>
    </source>
</evidence>
<comment type="caution">
    <text evidence="2">The sequence shown here is derived from an EMBL/GenBank/DDBJ whole genome shotgun (WGS) entry which is preliminary data.</text>
</comment>
<accession>A0A2T7BLQ9</accession>
<dbReference type="OrthoDB" id="683697at2"/>
<organism evidence="2 3">
    <name type="scientific">Chitinophaga parva</name>
    <dbReference type="NCBI Taxonomy" id="2169414"/>
    <lineage>
        <taxon>Bacteria</taxon>
        <taxon>Pseudomonadati</taxon>
        <taxon>Bacteroidota</taxon>
        <taxon>Chitinophagia</taxon>
        <taxon>Chitinophagales</taxon>
        <taxon>Chitinophagaceae</taxon>
        <taxon>Chitinophaga</taxon>
    </lineage>
</organism>
<reference evidence="2 3" key="1">
    <citation type="submission" date="2018-04" db="EMBL/GenBank/DDBJ databases">
        <title>Chitinophaga fuyangensis sp. nov., isolated from soil in a chemical factory.</title>
        <authorList>
            <person name="Chen K."/>
        </authorList>
    </citation>
    <scope>NUCLEOTIDE SEQUENCE [LARGE SCALE GENOMIC DNA]</scope>
    <source>
        <strain evidence="2 3">LY-1</strain>
    </source>
</reference>
<keyword evidence="3" id="KW-1185">Reference proteome</keyword>
<feature type="compositionally biased region" description="Polar residues" evidence="1">
    <location>
        <begin position="141"/>
        <end position="153"/>
    </location>
</feature>
<dbReference type="RefSeq" id="WP_108685256.1">
    <property type="nucleotide sequence ID" value="NZ_QCYK01000001.1"/>
</dbReference>
<evidence type="ECO:0000313" key="2">
    <source>
        <dbReference type="EMBL" id="PUZ28617.1"/>
    </source>
</evidence>
<protein>
    <submittedName>
        <fullName evidence="2">Uncharacterized protein</fullName>
    </submittedName>
</protein>